<dbReference type="PRINTS" id="PR00449">
    <property type="entry name" value="RASTRNSFRMNG"/>
</dbReference>
<evidence type="ECO:0000313" key="8">
    <source>
        <dbReference type="EMBL" id="TNN78267.1"/>
    </source>
</evidence>
<keyword evidence="5 7" id="KW-0636">Prenylation</keyword>
<dbReference type="GO" id="GO:0016020">
    <property type="term" value="C:membrane"/>
    <property type="evidence" value="ECO:0007669"/>
    <property type="project" value="UniProtKB-SubCell"/>
</dbReference>
<keyword evidence="4 7" id="KW-0449">Lipoprotein</keyword>
<dbReference type="NCBIfam" id="TIGR00231">
    <property type="entry name" value="small_GTP"/>
    <property type="match status" value="1"/>
</dbReference>
<dbReference type="GO" id="GO:0005525">
    <property type="term" value="F:GTP binding"/>
    <property type="evidence" value="ECO:0007669"/>
    <property type="project" value="UniProtKB-UniRule"/>
</dbReference>
<dbReference type="FunFam" id="3.40.50.300:FF:000222">
    <property type="entry name" value="RAB32, member RAS oncogene family"/>
    <property type="match status" value="1"/>
</dbReference>
<dbReference type="InterPro" id="IPR027417">
    <property type="entry name" value="P-loop_NTPase"/>
</dbReference>
<protein>
    <recommendedName>
        <fullName evidence="7">Ras-related protein Rab</fullName>
    </recommendedName>
</protein>
<evidence type="ECO:0000256" key="5">
    <source>
        <dbReference type="ARBA" id="ARBA00023289"/>
    </source>
</evidence>
<comment type="caution">
    <text evidence="8">The sequence shown here is derived from an EMBL/GenBank/DDBJ whole genome shotgun (WGS) entry which is preliminary data.</text>
</comment>
<keyword evidence="2 7" id="KW-0547">Nucleotide-binding</keyword>
<keyword evidence="9" id="KW-1185">Reference proteome</keyword>
<evidence type="ECO:0000256" key="1">
    <source>
        <dbReference type="ARBA" id="ARBA00006270"/>
    </source>
</evidence>
<accession>A0A4Z2IKJ9</accession>
<dbReference type="GO" id="GO:0090385">
    <property type="term" value="P:phagosome-lysosome fusion"/>
    <property type="evidence" value="ECO:0007669"/>
    <property type="project" value="TreeGrafter"/>
</dbReference>
<dbReference type="InterPro" id="IPR005225">
    <property type="entry name" value="Small_GTP-bd"/>
</dbReference>
<dbReference type="GO" id="GO:0008333">
    <property type="term" value="P:endosome to lysosome transport"/>
    <property type="evidence" value="ECO:0007669"/>
    <property type="project" value="TreeGrafter"/>
</dbReference>
<dbReference type="CDD" id="cd04107">
    <property type="entry name" value="Rab32_Rab38"/>
    <property type="match status" value="1"/>
</dbReference>
<dbReference type="OrthoDB" id="245989at2759"/>
<gene>
    <name evidence="8" type="primary">Rab32</name>
    <name evidence="8" type="ORF">EYF80_011507</name>
</gene>
<evidence type="ECO:0000256" key="4">
    <source>
        <dbReference type="ARBA" id="ARBA00023288"/>
    </source>
</evidence>
<dbReference type="Pfam" id="PF00071">
    <property type="entry name" value="Ras"/>
    <property type="match status" value="1"/>
</dbReference>
<proteinExistence type="inferred from homology"/>
<dbReference type="Proteomes" id="UP000314294">
    <property type="component" value="Unassembled WGS sequence"/>
</dbReference>
<dbReference type="AlphaFoldDB" id="A0A4Z2IKJ9"/>
<dbReference type="SUPFAM" id="SSF52540">
    <property type="entry name" value="P-loop containing nucleoside triphosphate hydrolases"/>
    <property type="match status" value="1"/>
</dbReference>
<evidence type="ECO:0000256" key="6">
    <source>
        <dbReference type="ARBA" id="ARBA00046278"/>
    </source>
</evidence>
<dbReference type="Gene3D" id="3.40.50.300">
    <property type="entry name" value="P-loop containing nucleotide triphosphate hydrolases"/>
    <property type="match status" value="1"/>
</dbReference>
<evidence type="ECO:0000256" key="2">
    <source>
        <dbReference type="ARBA" id="ARBA00022741"/>
    </source>
</evidence>
<evidence type="ECO:0000256" key="7">
    <source>
        <dbReference type="RuleBase" id="RU367128"/>
    </source>
</evidence>
<dbReference type="SMART" id="SM00174">
    <property type="entry name" value="RHO"/>
    <property type="match status" value="1"/>
</dbReference>
<dbReference type="GO" id="GO:0005802">
    <property type="term" value="C:trans-Golgi network"/>
    <property type="evidence" value="ECO:0007669"/>
    <property type="project" value="UniProtKB-UniRule"/>
</dbReference>
<dbReference type="EMBL" id="SRLO01000075">
    <property type="protein sequence ID" value="TNN78267.1"/>
    <property type="molecule type" value="Genomic_DNA"/>
</dbReference>
<comment type="function">
    <text evidence="7">The small GTPases Rab are key regulators in vesicle trafficking.</text>
</comment>
<dbReference type="SMART" id="SM00176">
    <property type="entry name" value="RAN"/>
    <property type="match status" value="1"/>
</dbReference>
<comment type="similarity">
    <text evidence="1 7">Belongs to the small GTPase superfamily. Rab family.</text>
</comment>
<dbReference type="SMART" id="SM00173">
    <property type="entry name" value="RAS"/>
    <property type="match status" value="1"/>
</dbReference>
<sequence>MAISSVAHCTDRLFKVLVIGDVSVGKSSIILRYVNKRFNETYKASIGVDFALKTIEWDAKTLVRLQFWDIGGQERFRKMSRVYYKGAMGAVVVFDITNISTLEAASEWKRDLDSKVCLASGRPIPAVLLANKCDMTGRDGDVVSSLDRFCEDNCFAGWLESSAKDNINIDEAGAFLIQQMMLCDTGLLHEERRWDRITPKGIVVASDPSASRGPQDTPTT</sequence>
<dbReference type="GO" id="GO:0005770">
    <property type="term" value="C:late endosome"/>
    <property type="evidence" value="ECO:0007669"/>
    <property type="project" value="TreeGrafter"/>
</dbReference>
<dbReference type="PROSITE" id="PS51419">
    <property type="entry name" value="RAB"/>
    <property type="match status" value="1"/>
</dbReference>
<dbReference type="GO" id="GO:0005764">
    <property type="term" value="C:lysosome"/>
    <property type="evidence" value="ECO:0007669"/>
    <property type="project" value="TreeGrafter"/>
</dbReference>
<organism evidence="8 9">
    <name type="scientific">Liparis tanakae</name>
    <name type="common">Tanaka's snailfish</name>
    <dbReference type="NCBI Taxonomy" id="230148"/>
    <lineage>
        <taxon>Eukaryota</taxon>
        <taxon>Metazoa</taxon>
        <taxon>Chordata</taxon>
        <taxon>Craniata</taxon>
        <taxon>Vertebrata</taxon>
        <taxon>Euteleostomi</taxon>
        <taxon>Actinopterygii</taxon>
        <taxon>Neopterygii</taxon>
        <taxon>Teleostei</taxon>
        <taxon>Neoteleostei</taxon>
        <taxon>Acanthomorphata</taxon>
        <taxon>Eupercaria</taxon>
        <taxon>Perciformes</taxon>
        <taxon>Cottioidei</taxon>
        <taxon>Cottales</taxon>
        <taxon>Liparidae</taxon>
        <taxon>Liparis</taxon>
    </lineage>
</organism>
<dbReference type="GO" id="GO:0003924">
    <property type="term" value="F:GTPase activity"/>
    <property type="evidence" value="ECO:0007669"/>
    <property type="project" value="UniProtKB-UniRule"/>
</dbReference>
<keyword evidence="7" id="KW-0472">Membrane</keyword>
<dbReference type="PROSITE" id="PS51421">
    <property type="entry name" value="RAS"/>
    <property type="match status" value="1"/>
</dbReference>
<dbReference type="InterPro" id="IPR001806">
    <property type="entry name" value="Small_GTPase"/>
</dbReference>
<evidence type="ECO:0000313" key="9">
    <source>
        <dbReference type="Proteomes" id="UP000314294"/>
    </source>
</evidence>
<comment type="subcellular location">
    <subcellularLocation>
        <location evidence="6">Endomembrane system</location>
        <topology evidence="6">Lipid-anchor</topology>
        <orientation evidence="6">Cytoplasmic side</orientation>
    </subcellularLocation>
    <subcellularLocation>
        <location evidence="7">Membrane</location>
        <topology evidence="7">Lipid-anchor</topology>
    </subcellularLocation>
</comment>
<dbReference type="InterPro" id="IPR030697">
    <property type="entry name" value="Rab29/Rab38/Rab32"/>
</dbReference>
<dbReference type="PANTHER" id="PTHR47981">
    <property type="entry name" value="RAB FAMILY"/>
    <property type="match status" value="1"/>
</dbReference>
<name>A0A4Z2IKJ9_9TELE</name>
<reference evidence="8 9" key="1">
    <citation type="submission" date="2019-03" db="EMBL/GenBank/DDBJ databases">
        <title>First draft genome of Liparis tanakae, snailfish: a comprehensive survey of snailfish specific genes.</title>
        <authorList>
            <person name="Kim W."/>
            <person name="Song I."/>
            <person name="Jeong J.-H."/>
            <person name="Kim D."/>
            <person name="Kim S."/>
            <person name="Ryu S."/>
            <person name="Song J.Y."/>
            <person name="Lee S.K."/>
        </authorList>
    </citation>
    <scope>NUCLEOTIDE SEQUENCE [LARGE SCALE GENOMIC DNA]</scope>
    <source>
        <tissue evidence="8">Muscle</tissue>
    </source>
</reference>
<keyword evidence="3 7" id="KW-0342">GTP-binding</keyword>
<dbReference type="GO" id="GO:0045335">
    <property type="term" value="C:phagocytic vesicle"/>
    <property type="evidence" value="ECO:0007669"/>
    <property type="project" value="TreeGrafter"/>
</dbReference>
<dbReference type="SMART" id="SM00175">
    <property type="entry name" value="RAB"/>
    <property type="match status" value="1"/>
</dbReference>
<dbReference type="PANTHER" id="PTHR47981:SF41">
    <property type="entry name" value="RAS-RELATED PROTEIN RAB-32 ISOFORM X1"/>
    <property type="match status" value="1"/>
</dbReference>
<evidence type="ECO:0000256" key="3">
    <source>
        <dbReference type="ARBA" id="ARBA00023134"/>
    </source>
</evidence>